<feature type="transmembrane region" description="Helical" evidence="1">
    <location>
        <begin position="84"/>
        <end position="102"/>
    </location>
</feature>
<proteinExistence type="predicted"/>
<name>A0ABV2YTW4_9ACTN</name>
<dbReference type="InterPro" id="IPR053150">
    <property type="entry name" value="Teicoplanin_resist-assoc"/>
</dbReference>
<comment type="caution">
    <text evidence="3">The sequence shown here is derived from an EMBL/GenBank/DDBJ whole genome shotgun (WGS) entry which is preliminary data.</text>
</comment>
<dbReference type="Proteomes" id="UP001550853">
    <property type="component" value="Unassembled WGS sequence"/>
</dbReference>
<feature type="domain" description="VanZ-like" evidence="2">
    <location>
        <begin position="10"/>
        <end position="128"/>
    </location>
</feature>
<feature type="transmembrane region" description="Helical" evidence="1">
    <location>
        <begin position="49"/>
        <end position="72"/>
    </location>
</feature>
<dbReference type="InterPro" id="IPR006976">
    <property type="entry name" value="VanZ-like"/>
</dbReference>
<evidence type="ECO:0000259" key="2">
    <source>
        <dbReference type="Pfam" id="PF04892"/>
    </source>
</evidence>
<sequence>MRATGRLLLVVHLLVVGRLMLWPRKVPWVPEANLEPLATIGAALARGPWAALCGIGVPLLMLAPLGVLLPLAGGRLNVSPVLSLLRTVGAGGLLALILQGLQGSVPGRVADIDTLLLNVLGLALAHLAVVPRARARLRRRAEDLRGPTPKITRVGPLPKADVLSASRTYL</sequence>
<keyword evidence="4" id="KW-1185">Reference proteome</keyword>
<protein>
    <submittedName>
        <fullName evidence="3">VanZ family protein</fullName>
    </submittedName>
</protein>
<dbReference type="RefSeq" id="WP_211266164.1">
    <property type="nucleotide sequence ID" value="NZ_JBEZVI010000002.1"/>
</dbReference>
<dbReference type="PANTHER" id="PTHR36834:SF1">
    <property type="entry name" value="INTEGRAL MEMBRANE PROTEIN"/>
    <property type="match status" value="1"/>
</dbReference>
<keyword evidence="1" id="KW-0812">Transmembrane</keyword>
<dbReference type="EMBL" id="JBEZVI010000002">
    <property type="protein sequence ID" value="MEU3709181.1"/>
    <property type="molecule type" value="Genomic_DNA"/>
</dbReference>
<dbReference type="Pfam" id="PF04892">
    <property type="entry name" value="VanZ"/>
    <property type="match status" value="1"/>
</dbReference>
<evidence type="ECO:0000256" key="1">
    <source>
        <dbReference type="SAM" id="Phobius"/>
    </source>
</evidence>
<reference evidence="3 4" key="1">
    <citation type="submission" date="2024-06" db="EMBL/GenBank/DDBJ databases">
        <title>The Natural Products Discovery Center: Release of the First 8490 Sequenced Strains for Exploring Actinobacteria Biosynthetic Diversity.</title>
        <authorList>
            <person name="Kalkreuter E."/>
            <person name="Kautsar S.A."/>
            <person name="Yang D."/>
            <person name="Bader C.D."/>
            <person name="Teijaro C.N."/>
            <person name="Fluegel L."/>
            <person name="Davis C.M."/>
            <person name="Simpson J.R."/>
            <person name="Lauterbach L."/>
            <person name="Steele A.D."/>
            <person name="Gui C."/>
            <person name="Meng S."/>
            <person name="Li G."/>
            <person name="Viehrig K."/>
            <person name="Ye F."/>
            <person name="Su P."/>
            <person name="Kiefer A.F."/>
            <person name="Nichols A."/>
            <person name="Cepeda A.J."/>
            <person name="Yan W."/>
            <person name="Fan B."/>
            <person name="Jiang Y."/>
            <person name="Adhikari A."/>
            <person name="Zheng C.-J."/>
            <person name="Schuster L."/>
            <person name="Cowan T.M."/>
            <person name="Smanski M.J."/>
            <person name="Chevrette M.G."/>
            <person name="De Carvalho L.P.S."/>
            <person name="Shen B."/>
        </authorList>
    </citation>
    <scope>NUCLEOTIDE SEQUENCE [LARGE SCALE GENOMIC DNA]</scope>
    <source>
        <strain evidence="3 4">NPDC033039</strain>
    </source>
</reference>
<dbReference type="PANTHER" id="PTHR36834">
    <property type="entry name" value="MEMBRANE PROTEIN-RELATED"/>
    <property type="match status" value="1"/>
</dbReference>
<organism evidence="3 4">
    <name type="scientific">Streptomyces catenulae</name>
    <dbReference type="NCBI Taxonomy" id="66875"/>
    <lineage>
        <taxon>Bacteria</taxon>
        <taxon>Bacillati</taxon>
        <taxon>Actinomycetota</taxon>
        <taxon>Actinomycetes</taxon>
        <taxon>Kitasatosporales</taxon>
        <taxon>Streptomycetaceae</taxon>
        <taxon>Streptomyces</taxon>
    </lineage>
</organism>
<evidence type="ECO:0000313" key="3">
    <source>
        <dbReference type="EMBL" id="MEU3709181.1"/>
    </source>
</evidence>
<feature type="transmembrane region" description="Helical" evidence="1">
    <location>
        <begin position="114"/>
        <end position="130"/>
    </location>
</feature>
<keyword evidence="1" id="KW-0472">Membrane</keyword>
<gene>
    <name evidence="3" type="ORF">AB0E61_03665</name>
</gene>
<evidence type="ECO:0000313" key="4">
    <source>
        <dbReference type="Proteomes" id="UP001550853"/>
    </source>
</evidence>
<keyword evidence="1" id="KW-1133">Transmembrane helix</keyword>
<accession>A0ABV2YTW4</accession>